<feature type="site" description="Transition state stabilizer" evidence="9">
    <location>
        <position position="101"/>
    </location>
</feature>
<comment type="function">
    <text evidence="9 10">Catalyzes hydrolysis of the D-alanyl-D-alanine dipeptide.</text>
</comment>
<sequence>MLKRNLLLAACAVLLCAGVRAQGATDRKMRDVGLIDVLEVDSTLRVRLMYSTDDNFMGRDVYGDLERAYLLPHFAAKLAHAQRLLRERRPGWRMLVCDAARPVSVQRYMYSLVEGTPNQVYVADGSRGGRHNYGVAVDVTLLDAAGREADMGTPVDFFGEEAHTGGEAALVAAGKISAVAARNRELLRSVMREAGLVPYRREWWHYEEPMPMPEVRKRFRLLDF</sequence>
<keyword evidence="6 9" id="KW-0224">Dipeptidase</keyword>
<evidence type="ECO:0000256" key="8">
    <source>
        <dbReference type="ARBA" id="ARBA00023316"/>
    </source>
</evidence>
<evidence type="ECO:0000256" key="1">
    <source>
        <dbReference type="ARBA" id="ARBA00001362"/>
    </source>
</evidence>
<keyword evidence="2 9" id="KW-0645">Protease</keyword>
<dbReference type="Proteomes" id="UP001460202">
    <property type="component" value="Unassembled WGS sequence"/>
</dbReference>
<keyword evidence="7 9" id="KW-0482">Metalloprotease</keyword>
<evidence type="ECO:0000256" key="6">
    <source>
        <dbReference type="ARBA" id="ARBA00022997"/>
    </source>
</evidence>
<dbReference type="PANTHER" id="PTHR43126:SF2">
    <property type="entry name" value="D-ALANYL-D-ALANINE DIPEPTIDASE"/>
    <property type="match status" value="1"/>
</dbReference>
<proteinExistence type="inferred from homology"/>
<comment type="cofactor">
    <cofactor evidence="9">
        <name>Zn(2+)</name>
        <dbReference type="ChEBI" id="CHEBI:29105"/>
    </cofactor>
    <text evidence="9">Binds 1 zinc ion per subunit.</text>
</comment>
<feature type="chain" id="PRO_5045570821" description="D-alanyl-D-alanine dipeptidase" evidence="11">
    <location>
        <begin position="22"/>
        <end position="224"/>
    </location>
</feature>
<evidence type="ECO:0000256" key="9">
    <source>
        <dbReference type="HAMAP-Rule" id="MF_01924"/>
    </source>
</evidence>
<keyword evidence="11" id="KW-0732">Signal</keyword>
<comment type="similarity">
    <text evidence="9 10">Belongs to the peptidase M15D family.</text>
</comment>
<evidence type="ECO:0000256" key="2">
    <source>
        <dbReference type="ARBA" id="ARBA00022670"/>
    </source>
</evidence>
<keyword evidence="4 9" id="KW-0378">Hydrolase</keyword>
<evidence type="ECO:0000313" key="12">
    <source>
        <dbReference type="EMBL" id="MEQ2545102.1"/>
    </source>
</evidence>
<evidence type="ECO:0000256" key="5">
    <source>
        <dbReference type="ARBA" id="ARBA00022833"/>
    </source>
</evidence>
<evidence type="ECO:0000256" key="3">
    <source>
        <dbReference type="ARBA" id="ARBA00022723"/>
    </source>
</evidence>
<feature type="binding site" evidence="9">
    <location>
        <position position="131"/>
    </location>
    <ligand>
        <name>Zn(2+)</name>
        <dbReference type="ChEBI" id="CHEBI:29105"/>
        <note>catalytic</note>
    </ligand>
</feature>
<feature type="active site" description="Proton donor/acceptor" evidence="9">
    <location>
        <position position="202"/>
    </location>
</feature>
<gene>
    <name evidence="12" type="ORF">WMO46_09105</name>
</gene>
<evidence type="ECO:0000256" key="7">
    <source>
        <dbReference type="ARBA" id="ARBA00023049"/>
    </source>
</evidence>
<evidence type="ECO:0000256" key="11">
    <source>
        <dbReference type="SAM" id="SignalP"/>
    </source>
</evidence>
<evidence type="ECO:0000256" key="10">
    <source>
        <dbReference type="PIRNR" id="PIRNR026671"/>
    </source>
</evidence>
<dbReference type="InterPro" id="IPR000755">
    <property type="entry name" value="A_A_dipeptidase"/>
</dbReference>
<keyword evidence="5 9" id="KW-0862">Zinc</keyword>
<reference evidence="12 13" key="1">
    <citation type="submission" date="2024-03" db="EMBL/GenBank/DDBJ databases">
        <title>Human intestinal bacterial collection.</title>
        <authorList>
            <person name="Pauvert C."/>
            <person name="Hitch T.C.A."/>
            <person name="Clavel T."/>
        </authorList>
    </citation>
    <scope>NUCLEOTIDE SEQUENCE [LARGE SCALE GENOMIC DNA]</scope>
    <source>
        <strain evidence="12 13">CLA-KB-H122</strain>
    </source>
</reference>
<dbReference type="RefSeq" id="WP_278817847.1">
    <property type="nucleotide sequence ID" value="NZ_JBBMFL010000009.1"/>
</dbReference>
<evidence type="ECO:0000313" key="13">
    <source>
        <dbReference type="Proteomes" id="UP001460202"/>
    </source>
</evidence>
<feature type="binding site" evidence="9">
    <location>
        <position position="205"/>
    </location>
    <ligand>
        <name>Zn(2+)</name>
        <dbReference type="ChEBI" id="CHEBI:29105"/>
        <note>catalytic</note>
    </ligand>
</feature>
<comment type="caution">
    <text evidence="12">The sequence shown here is derived from an EMBL/GenBank/DDBJ whole genome shotgun (WGS) entry which is preliminary data.</text>
</comment>
<name>A0ABV1GXG1_9BACT</name>
<dbReference type="PANTHER" id="PTHR43126">
    <property type="entry name" value="D-ALANYL-D-ALANINE DIPEPTIDASE"/>
    <property type="match status" value="1"/>
</dbReference>
<keyword evidence="3 9" id="KW-0479">Metal-binding</keyword>
<keyword evidence="8 10" id="KW-0961">Cell wall biogenesis/degradation</keyword>
<dbReference type="SUPFAM" id="SSF55166">
    <property type="entry name" value="Hedgehog/DD-peptidase"/>
    <property type="match status" value="1"/>
</dbReference>
<keyword evidence="13" id="KW-1185">Reference proteome</keyword>
<feature type="binding site" evidence="9">
    <location>
        <position position="138"/>
    </location>
    <ligand>
        <name>Zn(2+)</name>
        <dbReference type="ChEBI" id="CHEBI:29105"/>
        <note>catalytic</note>
    </ligand>
</feature>
<dbReference type="Pfam" id="PF01427">
    <property type="entry name" value="Peptidase_M15"/>
    <property type="match status" value="1"/>
</dbReference>
<organism evidence="12 13">
    <name type="scientific">Alistipes intestinihominis</name>
    <dbReference type="NCBI Taxonomy" id="3133172"/>
    <lineage>
        <taxon>Bacteria</taxon>
        <taxon>Pseudomonadati</taxon>
        <taxon>Bacteroidota</taxon>
        <taxon>Bacteroidia</taxon>
        <taxon>Bacteroidales</taxon>
        <taxon>Rikenellaceae</taxon>
        <taxon>Alistipes</taxon>
    </lineage>
</organism>
<comment type="catalytic activity">
    <reaction evidence="1 9 10">
        <text>D-alanyl-D-alanine + H2O = 2 D-alanine</text>
        <dbReference type="Rhea" id="RHEA:20661"/>
        <dbReference type="ChEBI" id="CHEBI:15377"/>
        <dbReference type="ChEBI" id="CHEBI:57416"/>
        <dbReference type="ChEBI" id="CHEBI:57822"/>
        <dbReference type="EC" id="3.4.13.22"/>
    </reaction>
</comment>
<feature type="signal peptide" evidence="11">
    <location>
        <begin position="1"/>
        <end position="21"/>
    </location>
</feature>
<dbReference type="EMBL" id="JBBMFL010000009">
    <property type="protein sequence ID" value="MEQ2545102.1"/>
    <property type="molecule type" value="Genomic_DNA"/>
</dbReference>
<protein>
    <recommendedName>
        <fullName evidence="9 10">D-alanyl-D-alanine dipeptidase</fullName>
        <shortName evidence="9 10">D-Ala-D-Ala dipeptidase</shortName>
        <ecNumber evidence="9 10">3.4.13.22</ecNumber>
    </recommendedName>
</protein>
<dbReference type="HAMAP" id="MF_01924">
    <property type="entry name" value="A_A_dipeptidase"/>
    <property type="match status" value="1"/>
</dbReference>
<evidence type="ECO:0000256" key="4">
    <source>
        <dbReference type="ARBA" id="ARBA00022801"/>
    </source>
</evidence>
<accession>A0ABV1GXG1</accession>
<dbReference type="PIRSF" id="PIRSF026671">
    <property type="entry name" value="AA_dipeptidase"/>
    <property type="match status" value="1"/>
</dbReference>
<dbReference type="EC" id="3.4.13.22" evidence="9 10"/>
<dbReference type="CDD" id="cd14840">
    <property type="entry name" value="D-Ala-D-Ala_dipeptidase_Aad"/>
    <property type="match status" value="1"/>
</dbReference>
<dbReference type="InterPro" id="IPR009045">
    <property type="entry name" value="Zn_M74/Hedgehog-like"/>
</dbReference>
<dbReference type="Gene3D" id="3.30.1380.10">
    <property type="match status" value="1"/>
</dbReference>